<dbReference type="Proteomes" id="UP000297703">
    <property type="component" value="Unassembled WGS sequence"/>
</dbReference>
<evidence type="ECO:0000313" key="2">
    <source>
        <dbReference type="EMBL" id="TFJ98413.1"/>
    </source>
</evidence>
<dbReference type="AlphaFoldDB" id="A0A4D9DUW0"/>
<sequence>MGVVQTLPAGRRSPHRRAGAPHAPGVEPRPRERESPGPAGWSMNMRSWIRMCPGFAALQQFLLQLDQNLPC</sequence>
<evidence type="ECO:0000256" key="1">
    <source>
        <dbReference type="SAM" id="MobiDB-lite"/>
    </source>
</evidence>
<proteinExistence type="predicted"/>
<organism evidence="2 3">
    <name type="scientific">Platysternon megacephalum</name>
    <name type="common">big-headed turtle</name>
    <dbReference type="NCBI Taxonomy" id="55544"/>
    <lineage>
        <taxon>Eukaryota</taxon>
        <taxon>Metazoa</taxon>
        <taxon>Chordata</taxon>
        <taxon>Craniata</taxon>
        <taxon>Vertebrata</taxon>
        <taxon>Euteleostomi</taxon>
        <taxon>Archelosauria</taxon>
        <taxon>Testudinata</taxon>
        <taxon>Testudines</taxon>
        <taxon>Cryptodira</taxon>
        <taxon>Durocryptodira</taxon>
        <taxon>Testudinoidea</taxon>
        <taxon>Platysternidae</taxon>
        <taxon>Platysternon</taxon>
    </lineage>
</organism>
<comment type="caution">
    <text evidence="2">The sequence shown here is derived from an EMBL/GenBank/DDBJ whole genome shotgun (WGS) entry which is preliminary data.</text>
</comment>
<gene>
    <name evidence="2" type="ORF">DR999_PMT19668</name>
</gene>
<keyword evidence="3" id="KW-1185">Reference proteome</keyword>
<protein>
    <submittedName>
        <fullName evidence="2">Butyrophilin subfamily 1 member A1-like</fullName>
    </submittedName>
</protein>
<reference evidence="2 3" key="1">
    <citation type="submission" date="2019-04" db="EMBL/GenBank/DDBJ databases">
        <title>Draft genome of the big-headed turtle Platysternon megacephalum.</title>
        <authorList>
            <person name="Gong S."/>
        </authorList>
    </citation>
    <scope>NUCLEOTIDE SEQUENCE [LARGE SCALE GENOMIC DNA]</scope>
    <source>
        <strain evidence="2">DO16091913</strain>
        <tissue evidence="2">Muscle</tissue>
    </source>
</reference>
<evidence type="ECO:0000313" key="3">
    <source>
        <dbReference type="Proteomes" id="UP000297703"/>
    </source>
</evidence>
<name>A0A4D9DUW0_9SAUR</name>
<reference evidence="2 3" key="2">
    <citation type="submission" date="2019-04" db="EMBL/GenBank/DDBJ databases">
        <title>The genome sequence of big-headed turtle.</title>
        <authorList>
            <person name="Gong S."/>
        </authorList>
    </citation>
    <scope>NUCLEOTIDE SEQUENCE [LARGE SCALE GENOMIC DNA]</scope>
    <source>
        <strain evidence="2">DO16091913</strain>
        <tissue evidence="2">Muscle</tissue>
    </source>
</reference>
<accession>A0A4D9DUW0</accession>
<dbReference type="EMBL" id="QXTE01000402">
    <property type="protein sequence ID" value="TFJ98413.1"/>
    <property type="molecule type" value="Genomic_DNA"/>
</dbReference>
<feature type="region of interest" description="Disordered" evidence="1">
    <location>
        <begin position="1"/>
        <end position="40"/>
    </location>
</feature>